<gene>
    <name evidence="1" type="ORF">A1355_15865</name>
</gene>
<dbReference type="AlphaFoldDB" id="A0A177N109"/>
<sequence>MRIPKLLTILALTGITQQAWSQSTESHGGHGGGSAGGGGGDNCIKAKITRYHPEHLATVAPGAEFSFAVSGSNGPGHIHVSIRQQPVDVEIEDKDTFYWVKGHLPVDLKNAAVRISVTAKAKAGKCDAEGGWLLKVSE</sequence>
<proteinExistence type="predicted"/>
<dbReference type="STRING" id="702114.A1355_15865"/>
<keyword evidence="2" id="KW-1185">Reference proteome</keyword>
<organism evidence="1 2">
    <name type="scientific">Methylomonas koyamae</name>
    <dbReference type="NCBI Taxonomy" id="702114"/>
    <lineage>
        <taxon>Bacteria</taxon>
        <taxon>Pseudomonadati</taxon>
        <taxon>Pseudomonadota</taxon>
        <taxon>Gammaproteobacteria</taxon>
        <taxon>Methylococcales</taxon>
        <taxon>Methylococcaceae</taxon>
        <taxon>Methylomonas</taxon>
    </lineage>
</organism>
<comment type="caution">
    <text evidence="1">The sequence shown here is derived from an EMBL/GenBank/DDBJ whole genome shotgun (WGS) entry which is preliminary data.</text>
</comment>
<accession>A0A177N109</accession>
<dbReference type="RefSeq" id="WP_064031718.1">
    <property type="nucleotide sequence ID" value="NZ_LUUK01000230.1"/>
</dbReference>
<dbReference type="OrthoDB" id="5572492at2"/>
<dbReference type="EMBL" id="LUUK01000230">
    <property type="protein sequence ID" value="OAI11572.1"/>
    <property type="molecule type" value="Genomic_DNA"/>
</dbReference>
<dbReference type="Proteomes" id="UP000077628">
    <property type="component" value="Unassembled WGS sequence"/>
</dbReference>
<reference evidence="2" key="1">
    <citation type="submission" date="2016-03" db="EMBL/GenBank/DDBJ databases">
        <authorList>
            <person name="Heylen K."/>
            <person name="De Vos P."/>
            <person name="Vekeman B."/>
        </authorList>
    </citation>
    <scope>NUCLEOTIDE SEQUENCE [LARGE SCALE GENOMIC DNA]</scope>
    <source>
        <strain evidence="2">R-45383</strain>
    </source>
</reference>
<evidence type="ECO:0000313" key="2">
    <source>
        <dbReference type="Proteomes" id="UP000077628"/>
    </source>
</evidence>
<protein>
    <submittedName>
        <fullName evidence="1">Uncharacterized protein</fullName>
    </submittedName>
</protein>
<name>A0A177N109_9GAMM</name>
<evidence type="ECO:0000313" key="1">
    <source>
        <dbReference type="EMBL" id="OAI11572.1"/>
    </source>
</evidence>